<dbReference type="EMBL" id="CAJNIZ010003336">
    <property type="protein sequence ID" value="CAE7221370.1"/>
    <property type="molecule type" value="Genomic_DNA"/>
</dbReference>
<evidence type="ECO:0000256" key="4">
    <source>
        <dbReference type="SAM" id="SignalP"/>
    </source>
</evidence>
<evidence type="ECO:0000313" key="7">
    <source>
        <dbReference type="Proteomes" id="UP000649617"/>
    </source>
</evidence>
<feature type="non-terminal residue" evidence="6">
    <location>
        <position position="1"/>
    </location>
</feature>
<dbReference type="OrthoDB" id="529273at2759"/>
<evidence type="ECO:0000256" key="3">
    <source>
        <dbReference type="ARBA" id="ARBA00023180"/>
    </source>
</evidence>
<dbReference type="Pfam" id="PF04577">
    <property type="entry name" value="Glyco_transf_61"/>
    <property type="match status" value="1"/>
</dbReference>
<evidence type="ECO:0000256" key="1">
    <source>
        <dbReference type="ARBA" id="ARBA00022676"/>
    </source>
</evidence>
<dbReference type="AlphaFoldDB" id="A0A812K5X5"/>
<gene>
    <name evidence="6" type="primary">Kif1c</name>
    <name evidence="6" type="ORF">SPIL2461_LOCUS2928</name>
</gene>
<name>A0A812K5X5_SYMPI</name>
<feature type="chain" id="PRO_5032731342" evidence="4">
    <location>
        <begin position="22"/>
        <end position="331"/>
    </location>
</feature>
<evidence type="ECO:0000313" key="6">
    <source>
        <dbReference type="EMBL" id="CAE7221370.1"/>
    </source>
</evidence>
<keyword evidence="1" id="KW-0328">Glycosyltransferase</keyword>
<accession>A0A812K5X5</accession>
<evidence type="ECO:0000256" key="2">
    <source>
        <dbReference type="ARBA" id="ARBA00022679"/>
    </source>
</evidence>
<dbReference type="Proteomes" id="UP000649617">
    <property type="component" value="Unassembled WGS sequence"/>
</dbReference>
<keyword evidence="2" id="KW-0808">Transferase</keyword>
<comment type="caution">
    <text evidence="6">The sequence shown here is derived from an EMBL/GenBank/DDBJ whole genome shotgun (WGS) entry which is preliminary data.</text>
</comment>
<keyword evidence="3" id="KW-0325">Glycoprotein</keyword>
<evidence type="ECO:0000259" key="5">
    <source>
        <dbReference type="Pfam" id="PF04577"/>
    </source>
</evidence>
<keyword evidence="4" id="KW-0732">Signal</keyword>
<organism evidence="6 7">
    <name type="scientific">Symbiodinium pilosum</name>
    <name type="common">Dinoflagellate</name>
    <dbReference type="NCBI Taxonomy" id="2952"/>
    <lineage>
        <taxon>Eukaryota</taxon>
        <taxon>Sar</taxon>
        <taxon>Alveolata</taxon>
        <taxon>Dinophyceae</taxon>
        <taxon>Suessiales</taxon>
        <taxon>Symbiodiniaceae</taxon>
        <taxon>Symbiodinium</taxon>
    </lineage>
</organism>
<sequence>MSGLATSNLWHLLHILTPALADGNACLAAKDCDLLVDGLHLDSAWTEGMSPLDAIRQSFAWPFLKLLSLRTPLLLGAANVGQPSKRCFWNVYWGYRGVTLFGRDKGGLSTATARSALTRVTARSQTHPLFLRMTRSPLQNAEVDLQRWRILLIERRIPARRALANCNQIIQLLCSRLLRRRAIAVWKDFADQEMKSDVQQQWQLASSADILIGAHGAGLAWAAFMPAGSVMIELMPHMQVLHQQLCRVKPGETIAWDATPMYAYGGLSALMGLHHICIIGLPTAALPSRPSLGLELGTWWSSDVVANISALNHTLLVALDHLDALGQTYNL</sequence>
<dbReference type="GO" id="GO:0016757">
    <property type="term" value="F:glycosyltransferase activity"/>
    <property type="evidence" value="ECO:0007669"/>
    <property type="project" value="UniProtKB-KW"/>
</dbReference>
<proteinExistence type="predicted"/>
<feature type="signal peptide" evidence="4">
    <location>
        <begin position="1"/>
        <end position="21"/>
    </location>
</feature>
<feature type="domain" description="Glycosyltransferase 61 catalytic" evidence="5">
    <location>
        <begin position="141"/>
        <end position="232"/>
    </location>
</feature>
<protein>
    <submittedName>
        <fullName evidence="6">Kif1c protein</fullName>
    </submittedName>
</protein>
<keyword evidence="7" id="KW-1185">Reference proteome</keyword>
<reference evidence="6" key="1">
    <citation type="submission" date="2021-02" db="EMBL/GenBank/DDBJ databases">
        <authorList>
            <person name="Dougan E. K."/>
            <person name="Rhodes N."/>
            <person name="Thang M."/>
            <person name="Chan C."/>
        </authorList>
    </citation>
    <scope>NUCLEOTIDE SEQUENCE</scope>
</reference>
<dbReference type="InterPro" id="IPR049625">
    <property type="entry name" value="Glyco_transf_61_cat"/>
</dbReference>
<dbReference type="PANTHER" id="PTHR20961">
    <property type="entry name" value="GLYCOSYLTRANSFERASE"/>
    <property type="match status" value="1"/>
</dbReference>
<dbReference type="InterPro" id="IPR007657">
    <property type="entry name" value="Glycosyltransferase_61"/>
</dbReference>